<evidence type="ECO:0000256" key="3">
    <source>
        <dbReference type="ARBA" id="ARBA00022741"/>
    </source>
</evidence>
<dbReference type="GO" id="GO:0016887">
    <property type="term" value="F:ATP hydrolysis activity"/>
    <property type="evidence" value="ECO:0007669"/>
    <property type="project" value="InterPro"/>
</dbReference>
<reference evidence="7 8" key="1">
    <citation type="journal article" date="2015" name="Microbiome">
        <title>Genomic resolution of linkages in carbon, nitrogen, and sulfur cycling among widespread estuary sediment bacteria.</title>
        <authorList>
            <person name="Baker B.J."/>
            <person name="Lazar C.S."/>
            <person name="Teske A.P."/>
            <person name="Dick G.J."/>
        </authorList>
    </citation>
    <scope>NUCLEOTIDE SEQUENCE [LARGE SCALE GENOMIC DNA]</scope>
    <source>
        <strain evidence="7">SM23_42</strain>
    </source>
</reference>
<evidence type="ECO:0000313" key="8">
    <source>
        <dbReference type="Proteomes" id="UP000051373"/>
    </source>
</evidence>
<dbReference type="GO" id="GO:1900753">
    <property type="term" value="P:doxorubicin transport"/>
    <property type="evidence" value="ECO:0007669"/>
    <property type="project" value="InterPro"/>
</dbReference>
<sequence>MTIIPPRKRPYTMIKVEDLARSFNGLWAVDGVSFGVKEGEIFGFLGPNGAGKTTTIRMLCTLIQPSRGQAWIAGYDVLKQPTEVRRSLGIIFQDPSLDDRLTAYENLKFHAIIYKVPRRERKMRIDRVLGMTELQGRRNDLVRYFSGGMKRRLEIARGLLHEPKVLFLDEPTLGLDPQTRNRIWQYLHDLRRTKKITLFLTTHYMDEAENCDRIAVIDYGKIIALDTPENLKRMVKGDIVTVHTQDDTLAQKELGERYRVVVKRDSSGLHFEMDKGEEFIPKLVKDFSMPITAVSVRRPTLDDVFLKLTGREIREETASDKDRLRQRVRRIGGMR</sequence>
<evidence type="ECO:0000256" key="4">
    <source>
        <dbReference type="ARBA" id="ARBA00022840"/>
    </source>
</evidence>
<dbReference type="PANTHER" id="PTHR43582">
    <property type="entry name" value="LINEARMYCIN RESISTANCE ATP-BINDING PROTEIN LNRL"/>
    <property type="match status" value="1"/>
</dbReference>
<dbReference type="GO" id="GO:0005524">
    <property type="term" value="F:ATP binding"/>
    <property type="evidence" value="ECO:0007669"/>
    <property type="project" value="UniProtKB-KW"/>
</dbReference>
<dbReference type="InterPro" id="IPR027417">
    <property type="entry name" value="P-loop_NTPase"/>
</dbReference>
<evidence type="ECO:0000256" key="5">
    <source>
        <dbReference type="ARBA" id="ARBA00049985"/>
    </source>
</evidence>
<dbReference type="SUPFAM" id="SSF52540">
    <property type="entry name" value="P-loop containing nucleoside triphosphate hydrolases"/>
    <property type="match status" value="1"/>
</dbReference>
<gene>
    <name evidence="7" type="ORF">AMJ83_00020</name>
</gene>
<dbReference type="InterPro" id="IPR003593">
    <property type="entry name" value="AAA+_ATPase"/>
</dbReference>
<accession>A0A0S8FVS6</accession>
<keyword evidence="3" id="KW-0547">Nucleotide-binding</keyword>
<keyword evidence="4 7" id="KW-0067">ATP-binding</keyword>
<name>A0A0S8FVS6_UNCW3</name>
<dbReference type="SMART" id="SM00382">
    <property type="entry name" value="AAA"/>
    <property type="match status" value="1"/>
</dbReference>
<protein>
    <submittedName>
        <fullName evidence="7">ABC transporter ATP-binding protein</fullName>
    </submittedName>
</protein>
<keyword evidence="2" id="KW-0813">Transport</keyword>
<evidence type="ECO:0000256" key="2">
    <source>
        <dbReference type="ARBA" id="ARBA00022448"/>
    </source>
</evidence>
<dbReference type="PROSITE" id="PS00211">
    <property type="entry name" value="ABC_TRANSPORTER_1"/>
    <property type="match status" value="1"/>
</dbReference>
<dbReference type="Pfam" id="PF00005">
    <property type="entry name" value="ABC_tran"/>
    <property type="match status" value="1"/>
</dbReference>
<dbReference type="InterPro" id="IPR005894">
    <property type="entry name" value="DrrA"/>
</dbReference>
<evidence type="ECO:0000259" key="6">
    <source>
        <dbReference type="PROSITE" id="PS50893"/>
    </source>
</evidence>
<dbReference type="Proteomes" id="UP000051373">
    <property type="component" value="Unassembled WGS sequence"/>
</dbReference>
<dbReference type="InterPro" id="IPR025302">
    <property type="entry name" value="DrrA1/2-like_C"/>
</dbReference>
<dbReference type="PROSITE" id="PS50893">
    <property type="entry name" value="ABC_TRANSPORTER_2"/>
    <property type="match status" value="1"/>
</dbReference>
<dbReference type="Gene3D" id="3.40.50.300">
    <property type="entry name" value="P-loop containing nucleotide triphosphate hydrolases"/>
    <property type="match status" value="1"/>
</dbReference>
<proteinExistence type="inferred from homology"/>
<dbReference type="GO" id="GO:0043215">
    <property type="term" value="P:daunorubicin transport"/>
    <property type="evidence" value="ECO:0007669"/>
    <property type="project" value="InterPro"/>
</dbReference>
<comment type="caution">
    <text evidence="7">The sequence shown here is derived from an EMBL/GenBank/DDBJ whole genome shotgun (WGS) entry which is preliminary data.</text>
</comment>
<dbReference type="STRING" id="1703779.AMJ83_00020"/>
<dbReference type="EMBL" id="LJUJ01000001">
    <property type="protein sequence ID" value="KPK64638.1"/>
    <property type="molecule type" value="Genomic_DNA"/>
</dbReference>
<organism evidence="7 8">
    <name type="scientific">candidate division WOR_3 bacterium SM23_42</name>
    <dbReference type="NCBI Taxonomy" id="1703779"/>
    <lineage>
        <taxon>Bacteria</taxon>
        <taxon>Bacteria division WOR-3</taxon>
    </lineage>
</organism>
<dbReference type="InterPro" id="IPR017871">
    <property type="entry name" value="ABC_transporter-like_CS"/>
</dbReference>
<dbReference type="Pfam" id="PF13732">
    <property type="entry name" value="DrrA1-3_C"/>
    <property type="match status" value="1"/>
</dbReference>
<feature type="domain" description="ABC transporter" evidence="6">
    <location>
        <begin position="14"/>
        <end position="244"/>
    </location>
</feature>
<comment type="subcellular location">
    <subcellularLocation>
        <location evidence="1">Cell membrane</location>
        <topology evidence="1">Peripheral membrane protein</topology>
        <orientation evidence="1">Cytoplasmic side</orientation>
    </subcellularLocation>
</comment>
<comment type="similarity">
    <text evidence="5">Belongs to the ABC transporter superfamily. Drug exporter-1 (DrugE1) (TC 3.A.1.105) family.</text>
</comment>
<dbReference type="PANTHER" id="PTHR43582:SF2">
    <property type="entry name" value="LINEARMYCIN RESISTANCE ATP-BINDING PROTEIN LNRL"/>
    <property type="match status" value="1"/>
</dbReference>
<dbReference type="AlphaFoldDB" id="A0A0S8FVS6"/>
<evidence type="ECO:0000256" key="1">
    <source>
        <dbReference type="ARBA" id="ARBA00004413"/>
    </source>
</evidence>
<dbReference type="NCBIfam" id="TIGR01188">
    <property type="entry name" value="drrA"/>
    <property type="match status" value="1"/>
</dbReference>
<dbReference type="InterPro" id="IPR003439">
    <property type="entry name" value="ABC_transporter-like_ATP-bd"/>
</dbReference>
<evidence type="ECO:0000313" key="7">
    <source>
        <dbReference type="EMBL" id="KPK64638.1"/>
    </source>
</evidence>
<dbReference type="GO" id="GO:0005886">
    <property type="term" value="C:plasma membrane"/>
    <property type="evidence" value="ECO:0007669"/>
    <property type="project" value="UniProtKB-SubCell"/>
</dbReference>